<comment type="similarity">
    <text evidence="1">Belongs to the NAD(P)H dehydrogenase (quinone) family.</text>
</comment>
<dbReference type="OrthoDB" id="9798454at2"/>
<dbReference type="Gene3D" id="3.40.50.360">
    <property type="match status" value="1"/>
</dbReference>
<dbReference type="EMBL" id="PDOE01000003">
    <property type="protein sequence ID" value="RKL67777.1"/>
    <property type="molecule type" value="Genomic_DNA"/>
</dbReference>
<evidence type="ECO:0000259" key="3">
    <source>
        <dbReference type="Pfam" id="PF02525"/>
    </source>
</evidence>
<name>A0A3A9K5C0_9BACI</name>
<dbReference type="GO" id="GO:0003955">
    <property type="term" value="F:NAD(P)H dehydrogenase (quinone) activity"/>
    <property type="evidence" value="ECO:0007669"/>
    <property type="project" value="TreeGrafter"/>
</dbReference>
<dbReference type="PANTHER" id="PTHR10204:SF34">
    <property type="entry name" value="NAD(P)H DEHYDROGENASE [QUINONE] 1 ISOFORM 1"/>
    <property type="match status" value="1"/>
</dbReference>
<evidence type="ECO:0000313" key="5">
    <source>
        <dbReference type="Proteomes" id="UP000281498"/>
    </source>
</evidence>
<dbReference type="Pfam" id="PF02525">
    <property type="entry name" value="Flavodoxin_2"/>
    <property type="match status" value="1"/>
</dbReference>
<reference evidence="4 5" key="1">
    <citation type="submission" date="2017-10" db="EMBL/GenBank/DDBJ databases">
        <title>Bacillus sp. nov., a halophilic bacterium isolated from a Keqin Lake.</title>
        <authorList>
            <person name="Wang H."/>
        </authorList>
    </citation>
    <scope>NUCLEOTIDE SEQUENCE [LARGE SCALE GENOMIC DNA]</scope>
    <source>
        <strain evidence="4 5">KCTC 13187</strain>
    </source>
</reference>
<dbReference type="SUPFAM" id="SSF52218">
    <property type="entry name" value="Flavoproteins"/>
    <property type="match status" value="1"/>
</dbReference>
<organism evidence="4 5">
    <name type="scientific">Salipaludibacillus neizhouensis</name>
    <dbReference type="NCBI Taxonomy" id="885475"/>
    <lineage>
        <taxon>Bacteria</taxon>
        <taxon>Bacillati</taxon>
        <taxon>Bacillota</taxon>
        <taxon>Bacilli</taxon>
        <taxon>Bacillales</taxon>
        <taxon>Bacillaceae</taxon>
    </lineage>
</organism>
<dbReference type="GO" id="GO:0005829">
    <property type="term" value="C:cytosol"/>
    <property type="evidence" value="ECO:0007669"/>
    <property type="project" value="TreeGrafter"/>
</dbReference>
<evidence type="ECO:0000256" key="1">
    <source>
        <dbReference type="ARBA" id="ARBA00006252"/>
    </source>
</evidence>
<keyword evidence="5" id="KW-1185">Reference proteome</keyword>
<evidence type="ECO:0000313" key="4">
    <source>
        <dbReference type="EMBL" id="RKL67777.1"/>
    </source>
</evidence>
<dbReference type="AlphaFoldDB" id="A0A3A9K5C0"/>
<dbReference type="Proteomes" id="UP000281498">
    <property type="component" value="Unassembled WGS sequence"/>
</dbReference>
<evidence type="ECO:0000256" key="2">
    <source>
        <dbReference type="ARBA" id="ARBA00023002"/>
    </source>
</evidence>
<keyword evidence="2" id="KW-0560">Oxidoreductase</keyword>
<protein>
    <submittedName>
        <fullName evidence="4">NAD(P)H dehydrogenase</fullName>
    </submittedName>
</protein>
<dbReference type="InterPro" id="IPR051545">
    <property type="entry name" value="NAD(P)H_dehydrogenase_qn"/>
</dbReference>
<accession>A0A3A9K5C0</accession>
<dbReference type="InterPro" id="IPR029039">
    <property type="entry name" value="Flavoprotein-like_sf"/>
</dbReference>
<sequence>MMNYLVVFMHPTKDSFNGSILESVVATIKDKKAEVRIRNLAEQSFHPHLSREEYEESYQRYYKTDVVKEQDFIKWADHIIFIFPVWWGGFPAIGKGFIDRVFSFGFAYELEGENPIPKLVCKKASLLYTTGAPKEEFENSGMNEAMLRLIDQSILQFCGLSLHGSLHFGNVIQGTDLERKNMLIDTIDFINTI</sequence>
<feature type="domain" description="Flavodoxin-like fold" evidence="3">
    <location>
        <begin position="2"/>
        <end position="170"/>
    </location>
</feature>
<gene>
    <name evidence="4" type="ORF">CR203_10565</name>
</gene>
<dbReference type="PANTHER" id="PTHR10204">
    <property type="entry name" value="NAD P H OXIDOREDUCTASE-RELATED"/>
    <property type="match status" value="1"/>
</dbReference>
<proteinExistence type="inferred from homology"/>
<dbReference type="InterPro" id="IPR003680">
    <property type="entry name" value="Flavodoxin_fold"/>
</dbReference>
<comment type="caution">
    <text evidence="4">The sequence shown here is derived from an EMBL/GenBank/DDBJ whole genome shotgun (WGS) entry which is preliminary data.</text>
</comment>